<gene>
    <name evidence="3" type="ORF">HNP33_000742</name>
</gene>
<evidence type="ECO:0000313" key="3">
    <source>
        <dbReference type="EMBL" id="MBB6576694.1"/>
    </source>
</evidence>
<reference evidence="3 4" key="1">
    <citation type="submission" date="2020-08" db="EMBL/GenBank/DDBJ databases">
        <title>Functional genomics of gut bacteria from endangered species of beetles.</title>
        <authorList>
            <person name="Carlos-Shanley C."/>
        </authorList>
    </citation>
    <scope>NUCLEOTIDE SEQUENCE [LARGE SCALE GENOMIC DNA]</scope>
    <source>
        <strain evidence="3 4">S00124</strain>
    </source>
</reference>
<dbReference type="Pfam" id="PF00498">
    <property type="entry name" value="FHA"/>
    <property type="match status" value="1"/>
</dbReference>
<feature type="domain" description="FHA" evidence="2">
    <location>
        <begin position="25"/>
        <end position="76"/>
    </location>
</feature>
<proteinExistence type="predicted"/>
<protein>
    <submittedName>
        <fullName evidence="3">PSer/pThr/pTyr-binding forkhead associated (FHA) protein</fullName>
    </submittedName>
</protein>
<dbReference type="SMART" id="SM00240">
    <property type="entry name" value="FHA"/>
    <property type="match status" value="1"/>
</dbReference>
<comment type="caution">
    <text evidence="3">The sequence shown here is derived from an EMBL/GenBank/DDBJ whole genome shotgun (WGS) entry which is preliminary data.</text>
</comment>
<dbReference type="InterPro" id="IPR050923">
    <property type="entry name" value="Cell_Proc_Reg/RNA_Proc"/>
</dbReference>
<keyword evidence="4" id="KW-1185">Reference proteome</keyword>
<dbReference type="Gene3D" id="2.60.200.20">
    <property type="match status" value="1"/>
</dbReference>
<accession>A0ABR6RC15</accession>
<dbReference type="InterPro" id="IPR000253">
    <property type="entry name" value="FHA_dom"/>
</dbReference>
<evidence type="ECO:0000259" key="2">
    <source>
        <dbReference type="PROSITE" id="PS50006"/>
    </source>
</evidence>
<sequence>MPPELLVKDANAQLLHSLIVKDGLFSVGREPGCAIVLPAPDISRRHAAFTHSSRFGVLAVEDHGSKNGTFVNGLQMRRCVLYTGDVVRVGNYLIHVRAGSSGPPGMGDAMARRESRVGDVAL</sequence>
<dbReference type="PROSITE" id="PS50006">
    <property type="entry name" value="FHA_DOMAIN"/>
    <property type="match status" value="1"/>
</dbReference>
<feature type="compositionally biased region" description="Basic and acidic residues" evidence="1">
    <location>
        <begin position="110"/>
        <end position="122"/>
    </location>
</feature>
<evidence type="ECO:0000256" key="1">
    <source>
        <dbReference type="SAM" id="MobiDB-lite"/>
    </source>
</evidence>
<name>A0ABR6RC15_9BURK</name>
<dbReference type="EMBL" id="JACHKZ010000003">
    <property type="protein sequence ID" value="MBB6576694.1"/>
    <property type="molecule type" value="Genomic_DNA"/>
</dbReference>
<dbReference type="InterPro" id="IPR008984">
    <property type="entry name" value="SMAD_FHA_dom_sf"/>
</dbReference>
<evidence type="ECO:0000313" key="4">
    <source>
        <dbReference type="Proteomes" id="UP000562492"/>
    </source>
</evidence>
<organism evidence="3 4">
    <name type="scientific">Comamonas odontotermitis</name>
    <dbReference type="NCBI Taxonomy" id="379895"/>
    <lineage>
        <taxon>Bacteria</taxon>
        <taxon>Pseudomonadati</taxon>
        <taxon>Pseudomonadota</taxon>
        <taxon>Betaproteobacteria</taxon>
        <taxon>Burkholderiales</taxon>
        <taxon>Comamonadaceae</taxon>
        <taxon>Comamonas</taxon>
    </lineage>
</organism>
<dbReference type="PANTHER" id="PTHR23308">
    <property type="entry name" value="NUCLEAR INHIBITOR OF PROTEIN PHOSPHATASE-1"/>
    <property type="match status" value="1"/>
</dbReference>
<dbReference type="CDD" id="cd00060">
    <property type="entry name" value="FHA"/>
    <property type="match status" value="1"/>
</dbReference>
<feature type="region of interest" description="Disordered" evidence="1">
    <location>
        <begin position="103"/>
        <end position="122"/>
    </location>
</feature>
<dbReference type="Proteomes" id="UP000562492">
    <property type="component" value="Unassembled WGS sequence"/>
</dbReference>
<dbReference type="SUPFAM" id="SSF49879">
    <property type="entry name" value="SMAD/FHA domain"/>
    <property type="match status" value="1"/>
</dbReference>
<dbReference type="RefSeq" id="WP_184705414.1">
    <property type="nucleotide sequence ID" value="NZ_JACHKZ010000003.1"/>
</dbReference>